<protein>
    <recommendedName>
        <fullName evidence="4">Gustatory receptor</fullName>
    </recommendedName>
</protein>
<accession>A0A2W1BPR9</accession>
<feature type="transmembrane region" description="Helical" evidence="1">
    <location>
        <begin position="149"/>
        <end position="170"/>
    </location>
</feature>
<keyword evidence="3" id="KW-1185">Reference proteome</keyword>
<evidence type="ECO:0000313" key="3">
    <source>
        <dbReference type="Proteomes" id="UP000249218"/>
    </source>
</evidence>
<keyword evidence="1" id="KW-1133">Transmembrane helix</keyword>
<organism evidence="2 3">
    <name type="scientific">Helicoverpa armigera</name>
    <name type="common">Cotton bollworm</name>
    <name type="synonym">Heliothis armigera</name>
    <dbReference type="NCBI Taxonomy" id="29058"/>
    <lineage>
        <taxon>Eukaryota</taxon>
        <taxon>Metazoa</taxon>
        <taxon>Ecdysozoa</taxon>
        <taxon>Arthropoda</taxon>
        <taxon>Hexapoda</taxon>
        <taxon>Insecta</taxon>
        <taxon>Pterygota</taxon>
        <taxon>Neoptera</taxon>
        <taxon>Endopterygota</taxon>
        <taxon>Lepidoptera</taxon>
        <taxon>Glossata</taxon>
        <taxon>Ditrysia</taxon>
        <taxon>Noctuoidea</taxon>
        <taxon>Noctuidae</taxon>
        <taxon>Heliothinae</taxon>
        <taxon>Helicoverpa</taxon>
    </lineage>
</organism>
<dbReference type="AlphaFoldDB" id="A0A2W1BPR9"/>
<evidence type="ECO:0000256" key="1">
    <source>
        <dbReference type="SAM" id="Phobius"/>
    </source>
</evidence>
<name>A0A2W1BPR9_HELAM</name>
<reference evidence="2 3" key="1">
    <citation type="journal article" date="2017" name="BMC Biol.">
        <title>Genomic innovations, transcriptional plasticity and gene loss underlying the evolution and divergence of two highly polyphagous and invasive Helicoverpa pest species.</title>
        <authorList>
            <person name="Pearce S.L."/>
            <person name="Clarke D.F."/>
            <person name="East P.D."/>
            <person name="Elfekih S."/>
            <person name="Gordon K.H."/>
            <person name="Jermiin L.S."/>
            <person name="McGaughran A."/>
            <person name="Oakeshott J.G."/>
            <person name="Papanikolaou A."/>
            <person name="Perera O.P."/>
            <person name="Rane R.V."/>
            <person name="Richards S."/>
            <person name="Tay W.T."/>
            <person name="Walsh T.K."/>
            <person name="Anderson A."/>
            <person name="Anderson C.J."/>
            <person name="Asgari S."/>
            <person name="Board P.G."/>
            <person name="Bretschneider A."/>
            <person name="Campbell P.M."/>
            <person name="Chertemps T."/>
            <person name="Christeller J.T."/>
            <person name="Coppin C.W."/>
            <person name="Downes S.J."/>
            <person name="Duan G."/>
            <person name="Farnsworth C.A."/>
            <person name="Good R.T."/>
            <person name="Han L.B."/>
            <person name="Han Y.C."/>
            <person name="Hatje K."/>
            <person name="Horne I."/>
            <person name="Huang Y.P."/>
            <person name="Hughes D.S."/>
            <person name="Jacquin-Joly E."/>
            <person name="James W."/>
            <person name="Jhangiani S."/>
            <person name="Kollmar M."/>
            <person name="Kuwar S.S."/>
            <person name="Li S."/>
            <person name="Liu N.Y."/>
            <person name="Maibeche M.T."/>
            <person name="Miller J.R."/>
            <person name="Montagne N."/>
            <person name="Perry T."/>
            <person name="Qu J."/>
            <person name="Song S.V."/>
            <person name="Sutton G.G."/>
            <person name="Vogel H."/>
            <person name="Walenz B.P."/>
            <person name="Xu W."/>
            <person name="Zhang H.J."/>
            <person name="Zou Z."/>
            <person name="Batterham P."/>
            <person name="Edwards O.R."/>
            <person name="Feyereisen R."/>
            <person name="Gibbs R.A."/>
            <person name="Heckel D.G."/>
            <person name="McGrath A."/>
            <person name="Robin C."/>
            <person name="Scherer S.E."/>
            <person name="Worley K.C."/>
            <person name="Wu Y.D."/>
        </authorList>
    </citation>
    <scope>NUCLEOTIDE SEQUENCE [LARGE SCALE GENOMIC DNA]</scope>
    <source>
        <strain evidence="2">Harm_GR_Male_#8</strain>
        <tissue evidence="2">Whole organism</tissue>
    </source>
</reference>
<feature type="transmembrane region" description="Helical" evidence="1">
    <location>
        <begin position="108"/>
        <end position="129"/>
    </location>
</feature>
<proteinExistence type="predicted"/>
<sequence>MSIKMKPTAHPKEFTCTYIDRDVQKMYQPLNLMQQLTLNPKYQIKAGFIKPNNVKSILLSFCGLISYVGVSIYRVWELATDENMQRYTPIKFLNFATLIDASFNSTGYIMNFILPIIEVKQNITFILTFQEIHRFIHKTDNCKIIVNNWISVITYFSFYIFACIYIYVYYMPNWYVMYYVFILCTRDTNPIYAIGVIKLLTEKVFLWNSELLMSSKAGHREMRCDRMFRAYGHILSCYDVYKNIFQIPVSIIFGKLRNYNCVYIKSSFLFLN</sequence>
<dbReference type="EMBL" id="KZ149937">
    <property type="protein sequence ID" value="PZC77049.1"/>
    <property type="molecule type" value="Genomic_DNA"/>
</dbReference>
<keyword evidence="1" id="KW-0472">Membrane</keyword>
<evidence type="ECO:0000313" key="2">
    <source>
        <dbReference type="EMBL" id="PZC77049.1"/>
    </source>
</evidence>
<feature type="transmembrane region" description="Helical" evidence="1">
    <location>
        <begin position="57"/>
        <end position="76"/>
    </location>
</feature>
<dbReference type="OrthoDB" id="7490805at2759"/>
<keyword evidence="1" id="KW-0812">Transmembrane</keyword>
<evidence type="ECO:0008006" key="4">
    <source>
        <dbReference type="Google" id="ProtNLM"/>
    </source>
</evidence>
<gene>
    <name evidence="2" type="primary">HaOG200698</name>
    <name evidence="2" type="ORF">B5X24_HaOG200698</name>
</gene>
<dbReference type="Proteomes" id="UP000249218">
    <property type="component" value="Unassembled WGS sequence"/>
</dbReference>